<name>A0A7G8TD91_9FIRM</name>
<dbReference type="Gene3D" id="1.10.10.10">
    <property type="entry name" value="Winged helix-like DNA-binding domain superfamily/Winged helix DNA-binding domain"/>
    <property type="match status" value="2"/>
</dbReference>
<evidence type="ECO:0000313" key="2">
    <source>
        <dbReference type="Proteomes" id="UP000515909"/>
    </source>
</evidence>
<sequence>MESFYLCNTAALEARLSKSAFKVYSFLSLAANSKTRDSFYSRAKIAARCRISKSTVIRAVRELCQKGLLAIRRRFKENGRQTSNLYVLLDNQQLNISTERKQDSEINSKCDQQGIQGKIRLFKCNPAAHQADLPANALKVYTYLSLRANSTGEAFPSKREMAKDCKISVSTVFRAVKRLMTAGLLHVISQTRKELFGNNGTAANRYILKCPDPVASCASSCSQSGNCKHPAANVIHGFRILIALFFGIKRDKTFLFPSLTPSPMSWVTPLRTTFKIKTKQRKEYSYSILAKSKSLHFYSKLII</sequence>
<dbReference type="Proteomes" id="UP000515909">
    <property type="component" value="Chromosome"/>
</dbReference>
<dbReference type="AlphaFoldDB" id="A0A7G8TD91"/>
<protein>
    <submittedName>
        <fullName evidence="1">Helix-turn-helix domain-containing protein</fullName>
    </submittedName>
</protein>
<dbReference type="Pfam" id="PF13730">
    <property type="entry name" value="HTH_36"/>
    <property type="match status" value="2"/>
</dbReference>
<dbReference type="InterPro" id="IPR036388">
    <property type="entry name" value="WH-like_DNA-bd_sf"/>
</dbReference>
<gene>
    <name evidence="1" type="ORF">HCR03_04775</name>
</gene>
<proteinExistence type="predicted"/>
<organism evidence="1 2">
    <name type="scientific">Caproicibacter fermentans</name>
    <dbReference type="NCBI Taxonomy" id="2576756"/>
    <lineage>
        <taxon>Bacteria</taxon>
        <taxon>Bacillati</taxon>
        <taxon>Bacillota</taxon>
        <taxon>Clostridia</taxon>
        <taxon>Eubacteriales</taxon>
        <taxon>Acutalibacteraceae</taxon>
        <taxon>Caproicibacter</taxon>
    </lineage>
</organism>
<evidence type="ECO:0000313" key="1">
    <source>
        <dbReference type="EMBL" id="QNK41582.1"/>
    </source>
</evidence>
<dbReference type="KEGG" id="cfem:HCR03_04775"/>
<dbReference type="EMBL" id="CP060286">
    <property type="protein sequence ID" value="QNK41582.1"/>
    <property type="molecule type" value="Genomic_DNA"/>
</dbReference>
<dbReference type="InterPro" id="IPR036390">
    <property type="entry name" value="WH_DNA-bd_sf"/>
</dbReference>
<dbReference type="RefSeq" id="WP_187036928.1">
    <property type="nucleotide sequence ID" value="NZ_CP060286.1"/>
</dbReference>
<dbReference type="SUPFAM" id="SSF46785">
    <property type="entry name" value="Winged helix' DNA-binding domain"/>
    <property type="match status" value="1"/>
</dbReference>
<accession>A0A7G8TD91</accession>
<reference evidence="1 2" key="1">
    <citation type="submission" date="2020-08" db="EMBL/GenBank/DDBJ databases">
        <title>The isolate Caproiciproducens sp. 7D4C2 produces n-caproate at mildly acidic conditions from hexoses: genome and rBOX comparison with related strains and chain-elongating bacteria.</title>
        <authorList>
            <person name="Esquivel-Elizondo S."/>
            <person name="Bagci C."/>
            <person name="Temovska M."/>
            <person name="Jeon B.S."/>
            <person name="Bessarab I."/>
            <person name="Williams R.B.H."/>
            <person name="Huson D.H."/>
            <person name="Angenent L.T."/>
        </authorList>
    </citation>
    <scope>NUCLEOTIDE SEQUENCE [LARGE SCALE GENOMIC DNA]</scope>
    <source>
        <strain evidence="1 2">7D4C2</strain>
    </source>
</reference>